<evidence type="ECO:0000259" key="4">
    <source>
        <dbReference type="Pfam" id="PF20990"/>
    </source>
</evidence>
<keyword evidence="2" id="KW-1133">Transmembrane helix</keyword>
<protein>
    <submittedName>
        <fullName evidence="5">DUF2207 domain-containing protein</fullName>
    </submittedName>
</protein>
<evidence type="ECO:0000256" key="2">
    <source>
        <dbReference type="SAM" id="Phobius"/>
    </source>
</evidence>
<feature type="domain" description="Predicted membrane protein YciQ-like C-terminal" evidence="4">
    <location>
        <begin position="273"/>
        <end position="553"/>
    </location>
</feature>
<keyword evidence="2" id="KW-0472">Membrane</keyword>
<dbReference type="Proteomes" id="UP000678281">
    <property type="component" value="Unassembled WGS sequence"/>
</dbReference>
<feature type="transmembrane region" description="Helical" evidence="2">
    <location>
        <begin position="444"/>
        <end position="462"/>
    </location>
</feature>
<feature type="domain" description="DUF2207" evidence="3">
    <location>
        <begin position="26"/>
        <end position="216"/>
    </location>
</feature>
<evidence type="ECO:0000259" key="3">
    <source>
        <dbReference type="Pfam" id="PF09972"/>
    </source>
</evidence>
<sequence length="635" mass="68232">MPALFRSIIALLIGLLLAVPGAAREEIRAYASDITMAVDGTVTVTETLTVNAEGDEIRRGIYRDIPVVLAGSDGGKVRPDFDVLNVQRDGQPETYRVERMGDFQRIWIGDPDVFLNYGNHSYTITYSMSRMARAFEDHDELYWNVTGNYWVFPILSAQAVVRLPDGARISDVSAYTGPVGSTKQGADIRRLTDQTVAFKTTRALGPGEGLTVAVSFDKGVIVYPTGVAALSQQVADLRDSIIPVIAALLAAAYNALAWFRVGRDPQKGVIIPRFHAPAGFSPALVHYIHKWGFSDSGWTALTAAIFNLGVKGLITIDNSTKNLRLARTGKQPAETLPPGEEVMFEYLQSRDAVVINKSTGPELAKRRNAFTTAITQENRLVWFKNNTGYSVLGYVLGIGLLAGMMFLDILDPLWLIGSVALGILLSSLGGLISKGFQKRYLSRVFIAIWVLIAGVNIVGLAFDSLTSLTINVASVSAVSIVIVTIVFAFLMRAPTLQGRKVMDEIDGLKMYLETAEKDRINMSEVPPMTVERFERLLPFAIALQVEKPWSEHFEAELARHAVVDAPDHYAPGWYSGGNVGRARSAASNMTTAVSAAASSMTAAMVAAQPVQSSSSGSSGGGFSGGGGGGGGGGGW</sequence>
<dbReference type="InterPro" id="IPR048389">
    <property type="entry name" value="YciQ-like_C"/>
</dbReference>
<feature type="transmembrane region" description="Helical" evidence="2">
    <location>
        <begin position="240"/>
        <end position="259"/>
    </location>
</feature>
<dbReference type="Pfam" id="PF09972">
    <property type="entry name" value="DUF2207"/>
    <property type="match status" value="1"/>
</dbReference>
<proteinExistence type="predicted"/>
<evidence type="ECO:0000256" key="1">
    <source>
        <dbReference type="SAM" id="MobiDB-lite"/>
    </source>
</evidence>
<dbReference type="EMBL" id="JAGXTP010000001">
    <property type="protein sequence ID" value="MBS3849315.1"/>
    <property type="molecule type" value="Genomic_DNA"/>
</dbReference>
<keyword evidence="2" id="KW-0812">Transmembrane</keyword>
<evidence type="ECO:0000313" key="6">
    <source>
        <dbReference type="Proteomes" id="UP000678281"/>
    </source>
</evidence>
<dbReference type="RefSeq" id="WP_212658799.1">
    <property type="nucleotide sequence ID" value="NZ_JAGXTP010000001.1"/>
</dbReference>
<dbReference type="AlphaFoldDB" id="A0A942ECC9"/>
<evidence type="ECO:0000313" key="5">
    <source>
        <dbReference type="EMBL" id="MBS3849315.1"/>
    </source>
</evidence>
<feature type="transmembrane region" description="Helical" evidence="2">
    <location>
        <begin position="468"/>
        <end position="490"/>
    </location>
</feature>
<feature type="region of interest" description="Disordered" evidence="1">
    <location>
        <begin position="611"/>
        <end position="635"/>
    </location>
</feature>
<feature type="transmembrane region" description="Helical" evidence="2">
    <location>
        <begin position="413"/>
        <end position="432"/>
    </location>
</feature>
<dbReference type="InterPro" id="IPR018702">
    <property type="entry name" value="DUF2207"/>
</dbReference>
<reference evidence="5" key="1">
    <citation type="submission" date="2021-04" db="EMBL/GenBank/DDBJ databases">
        <title>Devosia litorisediminis sp. nov., isolated from a sand dune.</title>
        <authorList>
            <person name="Park S."/>
            <person name="Yoon J.-H."/>
        </authorList>
    </citation>
    <scope>NUCLEOTIDE SEQUENCE</scope>
    <source>
        <strain evidence="5">BSSL-BM10</strain>
    </source>
</reference>
<name>A0A942ECC9_9HYPH</name>
<keyword evidence="6" id="KW-1185">Reference proteome</keyword>
<accession>A0A942ECC9</accession>
<gene>
    <name evidence="5" type="ORF">KD146_11470</name>
</gene>
<feature type="transmembrane region" description="Helical" evidence="2">
    <location>
        <begin position="389"/>
        <end position="407"/>
    </location>
</feature>
<comment type="caution">
    <text evidence="5">The sequence shown here is derived from an EMBL/GenBank/DDBJ whole genome shotgun (WGS) entry which is preliminary data.</text>
</comment>
<dbReference type="Pfam" id="PF20990">
    <property type="entry name" value="DUF2207_C"/>
    <property type="match status" value="1"/>
</dbReference>
<organism evidence="5 6">
    <name type="scientific">Devosia litorisediminis</name>
    <dbReference type="NCBI Taxonomy" id="2829817"/>
    <lineage>
        <taxon>Bacteria</taxon>
        <taxon>Pseudomonadati</taxon>
        <taxon>Pseudomonadota</taxon>
        <taxon>Alphaproteobacteria</taxon>
        <taxon>Hyphomicrobiales</taxon>
        <taxon>Devosiaceae</taxon>
        <taxon>Devosia</taxon>
    </lineage>
</organism>
<feature type="compositionally biased region" description="Gly residues" evidence="1">
    <location>
        <begin position="617"/>
        <end position="635"/>
    </location>
</feature>